<dbReference type="AlphaFoldDB" id="A0A6N4TEG1"/>
<reference evidence="2" key="1">
    <citation type="submission" date="2019-05" db="EMBL/GenBank/DDBJ databases">
        <title>Complete genome sequencing of Absiella argi strain JCM 30884.</title>
        <authorList>
            <person name="Sakamoto M."/>
            <person name="Murakami T."/>
            <person name="Mori H."/>
        </authorList>
    </citation>
    <scope>NUCLEOTIDE SEQUENCE [LARGE SCALE GENOMIC DNA]</scope>
    <source>
        <strain evidence="2">JCM 30884</strain>
    </source>
</reference>
<dbReference type="Gene3D" id="3.20.20.140">
    <property type="entry name" value="Metal-dependent hydrolases"/>
    <property type="match status" value="1"/>
</dbReference>
<keyword evidence="2" id="KW-1185">Reference proteome</keyword>
<dbReference type="InterPro" id="IPR008257">
    <property type="entry name" value="Pept_M19"/>
</dbReference>
<protein>
    <submittedName>
        <fullName evidence="1">Peptidase</fullName>
    </submittedName>
</protein>
<sequence length="312" mass="36102">MRLFDLHADIGYDIIQKKKQKITKDVIKNYHVEKFHKGEIAFICMASFFDGKETWDEMKDMISSTRKEIDDCDAVDLVLTREDLEKDTGNVKAIMSVEGMCGIHDEPREKIRWMYAQGVRLASLCWNDENDLATGVKGNLEHGLHPLGREVVEEMISLNMIIDVSHTNEKTFWDIMSYKDAHVIATHSNIRDLCNHPRNLWKQQAEAILDRGGLIGMNSAPAFISEHVEERDCEHLVNHVKWIKDFRGNVDGIACGFDFMDFYDEYHGYCKGLKDCTQAQNFVKELELHKFKKEEIQAIAYENAVAYFNRCL</sequence>
<dbReference type="PANTHER" id="PTHR10443">
    <property type="entry name" value="MICROSOMAL DIPEPTIDASE"/>
    <property type="match status" value="1"/>
</dbReference>
<evidence type="ECO:0000313" key="1">
    <source>
        <dbReference type="EMBL" id="BBK21328.1"/>
    </source>
</evidence>
<evidence type="ECO:0000313" key="2">
    <source>
        <dbReference type="Proteomes" id="UP000464754"/>
    </source>
</evidence>
<organism evidence="1 2">
    <name type="scientific">Amedibacterium intestinale</name>
    <dbReference type="NCBI Taxonomy" id="2583452"/>
    <lineage>
        <taxon>Bacteria</taxon>
        <taxon>Bacillati</taxon>
        <taxon>Bacillota</taxon>
        <taxon>Erysipelotrichia</taxon>
        <taxon>Erysipelotrichales</taxon>
        <taxon>Erysipelotrichaceae</taxon>
        <taxon>Amedibacterium</taxon>
    </lineage>
</organism>
<dbReference type="GO" id="GO:0070573">
    <property type="term" value="F:metallodipeptidase activity"/>
    <property type="evidence" value="ECO:0007669"/>
    <property type="project" value="InterPro"/>
</dbReference>
<accession>A0A6N4TEG1</accession>
<dbReference type="PROSITE" id="PS51365">
    <property type="entry name" value="RENAL_DIPEPTIDASE_2"/>
    <property type="match status" value="1"/>
</dbReference>
<dbReference type="Proteomes" id="UP000464754">
    <property type="component" value="Chromosome"/>
</dbReference>
<dbReference type="RefSeq" id="WP_118276788.1">
    <property type="nucleotide sequence ID" value="NZ_AP019695.1"/>
</dbReference>
<dbReference type="GO" id="GO:0006508">
    <property type="term" value="P:proteolysis"/>
    <property type="evidence" value="ECO:0007669"/>
    <property type="project" value="InterPro"/>
</dbReference>
<gene>
    <name evidence="1" type="ORF">Aargi30884_02310</name>
</gene>
<dbReference type="PANTHER" id="PTHR10443:SF12">
    <property type="entry name" value="DIPEPTIDASE"/>
    <property type="match status" value="1"/>
</dbReference>
<proteinExistence type="predicted"/>
<dbReference type="SUPFAM" id="SSF51556">
    <property type="entry name" value="Metallo-dependent hydrolases"/>
    <property type="match status" value="1"/>
</dbReference>
<name>A0A6N4TEG1_9FIRM</name>
<dbReference type="Pfam" id="PF01244">
    <property type="entry name" value="Peptidase_M19"/>
    <property type="match status" value="1"/>
</dbReference>
<dbReference type="EMBL" id="AP019695">
    <property type="protein sequence ID" value="BBK21328.1"/>
    <property type="molecule type" value="Genomic_DNA"/>
</dbReference>
<dbReference type="KEGG" id="aarg:Aargi30884_02310"/>
<dbReference type="InterPro" id="IPR032466">
    <property type="entry name" value="Metal_Hydrolase"/>
</dbReference>